<evidence type="ECO:0000256" key="2">
    <source>
        <dbReference type="SAM" id="Phobius"/>
    </source>
</evidence>
<dbReference type="Gene3D" id="2.60.40.10">
    <property type="entry name" value="Immunoglobulins"/>
    <property type="match status" value="1"/>
</dbReference>
<dbReference type="Pfam" id="PF00047">
    <property type="entry name" value="ig"/>
    <property type="match status" value="1"/>
</dbReference>
<evidence type="ECO:0000256" key="1">
    <source>
        <dbReference type="ARBA" id="ARBA00023319"/>
    </source>
</evidence>
<dbReference type="EMBL" id="JAATJV010245699">
    <property type="protein sequence ID" value="MBZ3875198.1"/>
    <property type="molecule type" value="Genomic_DNA"/>
</dbReference>
<proteinExistence type="predicted"/>
<dbReference type="PANTHER" id="PTHR37996:SF1">
    <property type="entry name" value="B- AND T-LYMPHOCYTE ATTENUATOR"/>
    <property type="match status" value="1"/>
</dbReference>
<dbReference type="InterPro" id="IPR036179">
    <property type="entry name" value="Ig-like_dom_sf"/>
</dbReference>
<dbReference type="GO" id="GO:0038023">
    <property type="term" value="F:signaling receptor activity"/>
    <property type="evidence" value="ECO:0007669"/>
    <property type="project" value="InterPro"/>
</dbReference>
<name>A0AA41MNS2_SCICA</name>
<keyword evidence="2" id="KW-0812">Transmembrane</keyword>
<dbReference type="PANTHER" id="PTHR37996">
    <property type="entry name" value="B- AND T-LYMPHOCYTE ATTENUATOR"/>
    <property type="match status" value="1"/>
</dbReference>
<evidence type="ECO:0000259" key="3">
    <source>
        <dbReference type="PROSITE" id="PS50835"/>
    </source>
</evidence>
<dbReference type="InterPro" id="IPR013783">
    <property type="entry name" value="Ig-like_fold"/>
</dbReference>
<dbReference type="GO" id="GO:0005886">
    <property type="term" value="C:plasma membrane"/>
    <property type="evidence" value="ECO:0007669"/>
    <property type="project" value="InterPro"/>
</dbReference>
<feature type="non-terminal residue" evidence="4">
    <location>
        <position position="1"/>
    </location>
</feature>
<gene>
    <name evidence="4" type="ORF">SUZIE_131735</name>
</gene>
<evidence type="ECO:0000313" key="4">
    <source>
        <dbReference type="EMBL" id="MBZ3875198.1"/>
    </source>
</evidence>
<keyword evidence="1" id="KW-0393">Immunoglobulin domain</keyword>
<sequence length="284" mass="32182">KESCKEQLYVRRHSTYYASAGTSFKMECLVKYCANRPNVTWCKFNGTKCLQLRDRLQPHTSWEERKNISVFFLHFEPVLPSDNGSYSCHANFWSFLTQSHSITLYVTEQIQNNSEQSQITLTNIPDAPSASGPPSKEEVADKPWLLYGLLPLGGLPFLVVACFCLFCYLKRHQGKQKKPSDTEGREINLVDVPQPVRSEQGEVSITQNSQTLPSETEIYDNDSLFRIQEGSEVYSNACLEENKQGIVYASLNHSIIGVNPRQARPVQEAPTEYASVCVRSQNRS</sequence>
<dbReference type="SMART" id="SM00409">
    <property type="entry name" value="IG"/>
    <property type="match status" value="1"/>
</dbReference>
<dbReference type="AlphaFoldDB" id="A0AA41MNS2"/>
<dbReference type="InterPro" id="IPR039257">
    <property type="entry name" value="BTLA"/>
</dbReference>
<evidence type="ECO:0000313" key="5">
    <source>
        <dbReference type="Proteomes" id="UP001166674"/>
    </source>
</evidence>
<dbReference type="InterPro" id="IPR013151">
    <property type="entry name" value="Immunoglobulin_dom"/>
</dbReference>
<dbReference type="GO" id="GO:0002768">
    <property type="term" value="P:immune response-regulating cell surface receptor signaling pathway"/>
    <property type="evidence" value="ECO:0007669"/>
    <property type="project" value="InterPro"/>
</dbReference>
<feature type="transmembrane region" description="Helical" evidence="2">
    <location>
        <begin position="144"/>
        <end position="169"/>
    </location>
</feature>
<organism evidence="4 5">
    <name type="scientific">Sciurus carolinensis</name>
    <name type="common">Eastern gray squirrel</name>
    <dbReference type="NCBI Taxonomy" id="30640"/>
    <lineage>
        <taxon>Eukaryota</taxon>
        <taxon>Metazoa</taxon>
        <taxon>Chordata</taxon>
        <taxon>Craniata</taxon>
        <taxon>Vertebrata</taxon>
        <taxon>Euteleostomi</taxon>
        <taxon>Mammalia</taxon>
        <taxon>Eutheria</taxon>
        <taxon>Euarchontoglires</taxon>
        <taxon>Glires</taxon>
        <taxon>Rodentia</taxon>
        <taxon>Sciuromorpha</taxon>
        <taxon>Sciuridae</taxon>
        <taxon>Sciurinae</taxon>
        <taxon>Sciurini</taxon>
        <taxon>Sciurus</taxon>
    </lineage>
</organism>
<keyword evidence="5" id="KW-1185">Reference proteome</keyword>
<accession>A0AA41MNS2</accession>
<dbReference type="InterPro" id="IPR003599">
    <property type="entry name" value="Ig_sub"/>
</dbReference>
<feature type="domain" description="Ig-like" evidence="3">
    <location>
        <begin position="6"/>
        <end position="103"/>
    </location>
</feature>
<dbReference type="SUPFAM" id="SSF48726">
    <property type="entry name" value="Immunoglobulin"/>
    <property type="match status" value="1"/>
</dbReference>
<dbReference type="InterPro" id="IPR007110">
    <property type="entry name" value="Ig-like_dom"/>
</dbReference>
<reference evidence="4" key="1">
    <citation type="submission" date="2020-03" db="EMBL/GenBank/DDBJ databases">
        <title>Studies in the Genomics of Life Span.</title>
        <authorList>
            <person name="Glass D."/>
        </authorList>
    </citation>
    <scope>NUCLEOTIDE SEQUENCE</scope>
    <source>
        <strain evidence="4">SUZIE</strain>
        <tissue evidence="4">Muscle</tissue>
    </source>
</reference>
<protein>
    <submittedName>
        <fullName evidence="4">B- and T-lymphocyte attenuator</fullName>
    </submittedName>
</protein>
<comment type="caution">
    <text evidence="4">The sequence shown here is derived from an EMBL/GenBank/DDBJ whole genome shotgun (WGS) entry which is preliminary data.</text>
</comment>
<dbReference type="PROSITE" id="PS50835">
    <property type="entry name" value="IG_LIKE"/>
    <property type="match status" value="1"/>
</dbReference>
<keyword evidence="2" id="KW-1133">Transmembrane helix</keyword>
<dbReference type="Proteomes" id="UP001166674">
    <property type="component" value="Unassembled WGS sequence"/>
</dbReference>
<keyword evidence="2" id="KW-0472">Membrane</keyword>